<feature type="transmembrane region" description="Helical" evidence="6">
    <location>
        <begin position="18"/>
        <end position="35"/>
    </location>
</feature>
<evidence type="ECO:0000256" key="4">
    <source>
        <dbReference type="ARBA" id="ARBA00022989"/>
    </source>
</evidence>
<feature type="transmembrane region" description="Helical" evidence="6">
    <location>
        <begin position="320"/>
        <end position="339"/>
    </location>
</feature>
<dbReference type="InterPro" id="IPR020846">
    <property type="entry name" value="MFS_dom"/>
</dbReference>
<keyword evidence="2" id="KW-0813">Transport</keyword>
<feature type="transmembrane region" description="Helical" evidence="6">
    <location>
        <begin position="289"/>
        <end position="308"/>
    </location>
</feature>
<evidence type="ECO:0000256" key="3">
    <source>
        <dbReference type="ARBA" id="ARBA00022692"/>
    </source>
</evidence>
<keyword evidence="4 6" id="KW-1133">Transmembrane helix</keyword>
<organism evidence="8 9">
    <name type="scientific">Novosphingobium tardum</name>
    <dbReference type="NCBI Taxonomy" id="1538021"/>
    <lineage>
        <taxon>Bacteria</taxon>
        <taxon>Pseudomonadati</taxon>
        <taxon>Pseudomonadota</taxon>
        <taxon>Alphaproteobacteria</taxon>
        <taxon>Sphingomonadales</taxon>
        <taxon>Sphingomonadaceae</taxon>
        <taxon>Novosphingobium</taxon>
    </lineage>
</organism>
<feature type="transmembrane region" description="Helical" evidence="6">
    <location>
        <begin position="148"/>
        <end position="169"/>
    </location>
</feature>
<feature type="transmembrane region" description="Helical" evidence="6">
    <location>
        <begin position="189"/>
        <end position="207"/>
    </location>
</feature>
<keyword evidence="9" id="KW-1185">Reference proteome</keyword>
<evidence type="ECO:0000259" key="7">
    <source>
        <dbReference type="PROSITE" id="PS50850"/>
    </source>
</evidence>
<proteinExistence type="predicted"/>
<comment type="caution">
    <text evidence="8">The sequence shown here is derived from an EMBL/GenBank/DDBJ whole genome shotgun (WGS) entry which is preliminary data.</text>
</comment>
<dbReference type="InterPro" id="IPR036259">
    <property type="entry name" value="MFS_trans_sf"/>
</dbReference>
<dbReference type="Gene3D" id="1.20.1250.20">
    <property type="entry name" value="MFS general substrate transporter like domains"/>
    <property type="match status" value="2"/>
</dbReference>
<feature type="transmembrane region" description="Helical" evidence="6">
    <location>
        <begin position="89"/>
        <end position="107"/>
    </location>
</feature>
<keyword evidence="5 6" id="KW-0472">Membrane</keyword>
<comment type="subcellular location">
    <subcellularLocation>
        <location evidence="1">Membrane</location>
        <topology evidence="1">Multi-pass membrane protein</topology>
    </subcellularLocation>
</comment>
<keyword evidence="3 6" id="KW-0812">Transmembrane</keyword>
<protein>
    <submittedName>
        <fullName evidence="8">MFS transporter</fullName>
    </submittedName>
</protein>
<dbReference type="Pfam" id="PF07690">
    <property type="entry name" value="MFS_1"/>
    <property type="match status" value="1"/>
</dbReference>
<evidence type="ECO:0000313" key="9">
    <source>
        <dbReference type="Proteomes" id="UP001595828"/>
    </source>
</evidence>
<feature type="transmembrane region" description="Helical" evidence="6">
    <location>
        <begin position="359"/>
        <end position="382"/>
    </location>
</feature>
<dbReference type="PROSITE" id="PS50850">
    <property type="entry name" value="MFS"/>
    <property type="match status" value="1"/>
</dbReference>
<dbReference type="InterPro" id="IPR011701">
    <property type="entry name" value="MFS"/>
</dbReference>
<feature type="transmembrane region" description="Helical" evidence="6">
    <location>
        <begin position="262"/>
        <end position="283"/>
    </location>
</feature>
<evidence type="ECO:0000256" key="5">
    <source>
        <dbReference type="ARBA" id="ARBA00023136"/>
    </source>
</evidence>
<dbReference type="RefSeq" id="WP_379537090.1">
    <property type="nucleotide sequence ID" value="NZ_JBHSDR010000003.1"/>
</dbReference>
<feature type="domain" description="Major facilitator superfamily (MFS) profile" evidence="7">
    <location>
        <begin position="22"/>
        <end position="514"/>
    </location>
</feature>
<gene>
    <name evidence="8" type="ORF">ACFO0A_00855</name>
</gene>
<dbReference type="PANTHER" id="PTHR23505:SF79">
    <property type="entry name" value="PROTEIN SPINSTER"/>
    <property type="match status" value="1"/>
</dbReference>
<evidence type="ECO:0000256" key="2">
    <source>
        <dbReference type="ARBA" id="ARBA00022448"/>
    </source>
</evidence>
<evidence type="ECO:0000313" key="8">
    <source>
        <dbReference type="EMBL" id="MFC4293599.1"/>
    </source>
</evidence>
<reference evidence="9" key="1">
    <citation type="journal article" date="2019" name="Int. J. Syst. Evol. Microbiol.">
        <title>The Global Catalogue of Microorganisms (GCM) 10K type strain sequencing project: providing services to taxonomists for standard genome sequencing and annotation.</title>
        <authorList>
            <consortium name="The Broad Institute Genomics Platform"/>
            <consortium name="The Broad Institute Genome Sequencing Center for Infectious Disease"/>
            <person name="Wu L."/>
            <person name="Ma J."/>
        </authorList>
    </citation>
    <scope>NUCLEOTIDE SEQUENCE [LARGE SCALE GENOMIC DNA]</scope>
    <source>
        <strain evidence="9">CGMCC 1.12989</strain>
    </source>
</reference>
<name>A0ABV8RLD9_9SPHN</name>
<evidence type="ECO:0000256" key="1">
    <source>
        <dbReference type="ARBA" id="ARBA00004141"/>
    </source>
</evidence>
<dbReference type="Proteomes" id="UP001595828">
    <property type="component" value="Unassembled WGS sequence"/>
</dbReference>
<dbReference type="EMBL" id="JBHSDR010000003">
    <property type="protein sequence ID" value="MFC4293599.1"/>
    <property type="molecule type" value="Genomic_DNA"/>
</dbReference>
<feature type="transmembrane region" description="Helical" evidence="6">
    <location>
        <begin position="485"/>
        <end position="507"/>
    </location>
</feature>
<feature type="transmembrane region" description="Helical" evidence="6">
    <location>
        <begin position="394"/>
        <end position="413"/>
    </location>
</feature>
<accession>A0ABV8RLD9</accession>
<dbReference type="SUPFAM" id="SSF103473">
    <property type="entry name" value="MFS general substrate transporter"/>
    <property type="match status" value="1"/>
</dbReference>
<feature type="transmembrane region" description="Helical" evidence="6">
    <location>
        <begin position="419"/>
        <end position="447"/>
    </location>
</feature>
<dbReference type="PANTHER" id="PTHR23505">
    <property type="entry name" value="SPINSTER"/>
    <property type="match status" value="1"/>
</dbReference>
<feature type="transmembrane region" description="Helical" evidence="6">
    <location>
        <begin position="454"/>
        <end position="473"/>
    </location>
</feature>
<evidence type="ECO:0000256" key="6">
    <source>
        <dbReference type="SAM" id="Phobius"/>
    </source>
</evidence>
<sequence>MNLEQPTGDRTDQRIEPYAWYVLSLLVLVYILNFVDRQVLTILAPDLKKDLGIDDSDFGFLYGTAFGVFYALFGIPLGKLADRWVRVKLLASGLVLWSGMTALSGLSRNFGQLAAARVGVGVGEATAGPCAYSLISDYFPPRRRATALAIYSSGLYLGGGLSLFIGSAISGRWNAAYAAGRAPFGLVGWQVAFLAVGIPGLLLAAWVSTLREPLRGRFESKSDAIKPDVNTPMPWGPLFQDLGDIVPPFTLVGAARRGMPALFANLAGAAIIAAIAFTLIVLVGDPNQWIALGVGTYAVFSWAAALRARDLGSFAEIWKSPAFLGVTIGYGLIAFLAYANAAFAPLYIIQHFGADPTQVGFVVGGAAAVGGAAGVIGGGALADRLAGPGQDARRILVIIGGLITSLVPYYLSYTTSSLTVFYLLVFPTQALASAALGGSSGTIVNIVKPEVRGTATAAFLLGATMIGLALGPYSAGKMSTHLGDLGAGLLAIMVVAPVSLVALIIAYRNLSRREASRG</sequence>
<dbReference type="InterPro" id="IPR044770">
    <property type="entry name" value="MFS_spinster-like"/>
</dbReference>
<feature type="transmembrane region" description="Helical" evidence="6">
    <location>
        <begin position="56"/>
        <end position="77"/>
    </location>
</feature>